<dbReference type="OrthoDB" id="2679563at2"/>
<comment type="caution">
    <text evidence="3">The sequence shown here is derived from an EMBL/GenBank/DDBJ whole genome shotgun (WGS) entry which is preliminary data.</text>
</comment>
<dbReference type="EMBL" id="QGTD01000013">
    <property type="protein sequence ID" value="PWU67580.1"/>
    <property type="molecule type" value="Genomic_DNA"/>
</dbReference>
<evidence type="ECO:0000259" key="2">
    <source>
        <dbReference type="Pfam" id="PF13115"/>
    </source>
</evidence>
<gene>
    <name evidence="3" type="ORF">DLJ74_14040</name>
</gene>
<dbReference type="InterPro" id="IPR032693">
    <property type="entry name" value="YtkA-like_dom"/>
</dbReference>
<organism evidence="3 4">
    <name type="scientific">Gracilibacillus dipsosauri</name>
    <dbReference type="NCBI Taxonomy" id="178340"/>
    <lineage>
        <taxon>Bacteria</taxon>
        <taxon>Bacillati</taxon>
        <taxon>Bacillota</taxon>
        <taxon>Bacilli</taxon>
        <taxon>Bacillales</taxon>
        <taxon>Bacillaceae</taxon>
        <taxon>Gracilibacillus</taxon>
    </lineage>
</organism>
<name>A0A317KXX2_9BACI</name>
<evidence type="ECO:0000313" key="4">
    <source>
        <dbReference type="Proteomes" id="UP000245624"/>
    </source>
</evidence>
<sequence length="267" mass="29721">MTNEEYGGKSMKRFKFVLVVIIAIMALTACGSDNKKDTEEKTLEDLKVEFNLLQTAEVGQTVPLEANVTSNGDPITDAEEMTFEYWNVNDEENTTNVESTNQEDGTYTAEVIFNEPGTYEIYAHTTAGGLHTMPKKSITITGEKSAHSEDEAAHDHSHEATNSEDGHTPSADVSIQFDKINEAKLKEETSLTVDVELGNEPLTDATVLFELIDPDENHELLETDQVQEGTYSTQHTFQSNGNYQVIIHISNDEGLHEHEEHQITVTK</sequence>
<reference evidence="3 4" key="1">
    <citation type="submission" date="2018-05" db="EMBL/GenBank/DDBJ databases">
        <title>Genomic analysis of Gracilibacillus dipsosauri DD1 reveals novel features of a salt-tolerant amylase.</title>
        <authorList>
            <person name="Deutch C.E."/>
            <person name="Yang S."/>
        </authorList>
    </citation>
    <scope>NUCLEOTIDE SEQUENCE [LARGE SCALE GENOMIC DNA]</scope>
    <source>
        <strain evidence="3 4">DD1</strain>
    </source>
</reference>
<dbReference type="Proteomes" id="UP000245624">
    <property type="component" value="Unassembled WGS sequence"/>
</dbReference>
<dbReference type="Pfam" id="PF13115">
    <property type="entry name" value="YtkA"/>
    <property type="match status" value="2"/>
</dbReference>
<accession>A0A317KXX2</accession>
<protein>
    <recommendedName>
        <fullName evidence="2">YtkA-like domain-containing protein</fullName>
    </recommendedName>
</protein>
<feature type="domain" description="YtkA-like" evidence="2">
    <location>
        <begin position="41"/>
        <end position="124"/>
    </location>
</feature>
<evidence type="ECO:0000256" key="1">
    <source>
        <dbReference type="SAM" id="MobiDB-lite"/>
    </source>
</evidence>
<feature type="region of interest" description="Disordered" evidence="1">
    <location>
        <begin position="141"/>
        <end position="171"/>
    </location>
</feature>
<proteinExistence type="predicted"/>
<feature type="domain" description="YtkA-like" evidence="2">
    <location>
        <begin position="172"/>
        <end position="248"/>
    </location>
</feature>
<feature type="compositionally biased region" description="Basic and acidic residues" evidence="1">
    <location>
        <begin position="144"/>
        <end position="167"/>
    </location>
</feature>
<keyword evidence="4" id="KW-1185">Reference proteome</keyword>
<evidence type="ECO:0000313" key="3">
    <source>
        <dbReference type="EMBL" id="PWU67580.1"/>
    </source>
</evidence>
<dbReference type="AlphaFoldDB" id="A0A317KXX2"/>